<dbReference type="AlphaFoldDB" id="A0A0P1I5E4"/>
<evidence type="ECO:0000313" key="4">
    <source>
        <dbReference type="Proteomes" id="UP000051870"/>
    </source>
</evidence>
<dbReference type="Pfam" id="PF05170">
    <property type="entry name" value="AsmA"/>
    <property type="match status" value="2"/>
</dbReference>
<accession>A0A0P1I5E4</accession>
<reference evidence="4" key="1">
    <citation type="submission" date="2015-09" db="EMBL/GenBank/DDBJ databases">
        <authorList>
            <person name="Rodrigo-Torres Lidia"/>
            <person name="Arahal R.David."/>
        </authorList>
    </citation>
    <scope>NUCLEOTIDE SEQUENCE [LARGE SCALE GENOMIC DNA]</scope>
    <source>
        <strain evidence="4">CECT 7735</strain>
    </source>
</reference>
<keyword evidence="4" id="KW-1185">Reference proteome</keyword>
<proteinExistence type="predicted"/>
<feature type="compositionally biased region" description="Basic and acidic residues" evidence="1">
    <location>
        <begin position="848"/>
        <end position="861"/>
    </location>
</feature>
<evidence type="ECO:0000256" key="1">
    <source>
        <dbReference type="SAM" id="MobiDB-lite"/>
    </source>
</evidence>
<protein>
    <recommendedName>
        <fullName evidence="2">AsmA domain-containing protein</fullName>
    </recommendedName>
</protein>
<dbReference type="Proteomes" id="UP000051870">
    <property type="component" value="Unassembled WGS sequence"/>
</dbReference>
<dbReference type="STRING" id="1715693.PH7735_01363"/>
<dbReference type="PANTHER" id="PTHR30441">
    <property type="entry name" value="DUF748 DOMAIN-CONTAINING PROTEIN"/>
    <property type="match status" value="1"/>
</dbReference>
<name>A0A0P1I5E4_9RHOB</name>
<gene>
    <name evidence="3" type="ORF">PH7735_01363</name>
</gene>
<sequence>MLWIKRLAVLLAGLLVFVVVAGWLFLSSALFSGPRSNLVENILEKQLGQDVQINGDVRVVPGRFLKVTAEGLSLPSQSMPDITLAEIAAIHFDMPLSDFWAGHVEISNLSVTGTSANLIVDETGTASWKSGDGTKTAKAPKSEKPKKSTPLAQIFTDRTLRLGDTQVIYKNAINGLDLDLTLTEIALDRGDGTSPRTLSGSGTLNDAAMTLTGTFPKDAPFQATLAFEHIDITLDGTPAEGGYDAGFQVAMMAQIAELGQFLDVVKLERAIEGTAHVGAVLKHGDGVTRIDDLDVLATLDTGQSVVVTGNMGELGSKADVSLVTRIRLYPEDNEPAPTKKRADLKLVSVDMVIDSVPGQTPQRSMVIETNGFTLDTAGEGPPPISVSQLSRTPEGKLRLGNLNLRIGPPSEPFIILDGIVEDALNLQGISAEGQIAFPADALLKPEGFKGGKSLGDFSGDFHLNGNIQRLSLSNLDAKTSGTDLWDLEVHGTVENVLRFEDVNLDIAVDVPSGADLLTAMSLNPVQTGHTELSANLRSQGNDWGAEAHIGIGPSELSLKIDLDDLTTTPVVNGSIESDMIQLDHLRQIIAASIELRKIDEAPAPETASPLKDVTLMPLGRAVLLSGVDLDVDLDLRHIEGAKGVSSIQSELTLKEKQLAAGPLKFEYGGAHFDVSGAMDLNDEAHILNLKGKAGGWQMHELLEALKFKKGASGTLYADFDVSGPTSSVKDFINAISGNAMVSMNKGSIETQLLDLAGLGVLPWLFSSHKQKVAPIVCLRAPIYLSNGNISTKRTVVETDQVQIVAFGDVSLPAKSINMNVQPRKIGEPLKRSPWPFTASGSLTKPKIKVKDGPKKLKRSDGANKMPAKRKLCVPDILQLQ</sequence>
<dbReference type="PANTHER" id="PTHR30441:SF4">
    <property type="entry name" value="PROTEIN ASMA"/>
    <property type="match status" value="1"/>
</dbReference>
<dbReference type="EMBL" id="CYTW01000001">
    <property type="protein sequence ID" value="CUJ91409.1"/>
    <property type="molecule type" value="Genomic_DNA"/>
</dbReference>
<organism evidence="3 4">
    <name type="scientific">Shimia thalassica</name>
    <dbReference type="NCBI Taxonomy" id="1715693"/>
    <lineage>
        <taxon>Bacteria</taxon>
        <taxon>Pseudomonadati</taxon>
        <taxon>Pseudomonadota</taxon>
        <taxon>Alphaproteobacteria</taxon>
        <taxon>Rhodobacterales</taxon>
        <taxon>Roseobacteraceae</taxon>
    </lineage>
</organism>
<feature type="region of interest" description="Disordered" evidence="1">
    <location>
        <begin position="129"/>
        <end position="149"/>
    </location>
</feature>
<dbReference type="InterPro" id="IPR007844">
    <property type="entry name" value="AsmA"/>
</dbReference>
<evidence type="ECO:0000259" key="2">
    <source>
        <dbReference type="Pfam" id="PF05170"/>
    </source>
</evidence>
<feature type="domain" description="AsmA" evidence="2">
    <location>
        <begin position="5"/>
        <end position="186"/>
    </location>
</feature>
<dbReference type="GO" id="GO:0090313">
    <property type="term" value="P:regulation of protein targeting to membrane"/>
    <property type="evidence" value="ECO:0007669"/>
    <property type="project" value="TreeGrafter"/>
</dbReference>
<evidence type="ECO:0000313" key="3">
    <source>
        <dbReference type="EMBL" id="CUJ91409.1"/>
    </source>
</evidence>
<dbReference type="GeneID" id="83880419"/>
<dbReference type="RefSeq" id="WP_158503190.1">
    <property type="nucleotide sequence ID" value="NZ_CYTW01000001.1"/>
</dbReference>
<dbReference type="GO" id="GO:0005886">
    <property type="term" value="C:plasma membrane"/>
    <property type="evidence" value="ECO:0007669"/>
    <property type="project" value="TreeGrafter"/>
</dbReference>
<dbReference type="InterPro" id="IPR052894">
    <property type="entry name" value="AsmA-related"/>
</dbReference>
<feature type="domain" description="AsmA" evidence="2">
    <location>
        <begin position="501"/>
        <end position="793"/>
    </location>
</feature>
<feature type="region of interest" description="Disordered" evidence="1">
    <location>
        <begin position="836"/>
        <end position="864"/>
    </location>
</feature>